<dbReference type="OrthoDB" id="9802263at2"/>
<feature type="domain" description="Transcription regulator HTH AraC N-terminal" evidence="1">
    <location>
        <begin position="18"/>
        <end position="132"/>
    </location>
</feature>
<dbReference type="HOGENOM" id="CLU_1509431_0_0_5"/>
<protein>
    <submittedName>
        <fullName evidence="2">AraC-type transcriptional regulator</fullName>
    </submittedName>
</protein>
<organism evidence="2 3">
    <name type="scientific">Rhizobium leguminosarum bv. trifolii WSM2297</name>
    <dbReference type="NCBI Taxonomy" id="754762"/>
    <lineage>
        <taxon>Bacteria</taxon>
        <taxon>Pseudomonadati</taxon>
        <taxon>Pseudomonadota</taxon>
        <taxon>Alphaproteobacteria</taxon>
        <taxon>Hyphomicrobiales</taxon>
        <taxon>Rhizobiaceae</taxon>
        <taxon>Rhizobium/Agrobacterium group</taxon>
        <taxon>Rhizobium</taxon>
    </lineage>
</organism>
<dbReference type="InterPro" id="IPR009594">
    <property type="entry name" value="Tscrpt_reg_HTH_AraC_N"/>
</dbReference>
<dbReference type="EMBL" id="JH719393">
    <property type="protein sequence ID" value="EJC85085.1"/>
    <property type="molecule type" value="Genomic_DNA"/>
</dbReference>
<evidence type="ECO:0000313" key="2">
    <source>
        <dbReference type="EMBL" id="EJC85085.1"/>
    </source>
</evidence>
<evidence type="ECO:0000313" key="3">
    <source>
        <dbReference type="Proteomes" id="UP000005732"/>
    </source>
</evidence>
<proteinExistence type="predicted"/>
<sequence length="178" mass="19734">MKISQSLPYHRGRNAGMTLAVAASGKKTVLNGRLVNDRRRFLVLHGERPYDAVVEASGDNPYIALKLQLPLLLVAKTLIELADTPYPVLNTARTSELPAYCDELTEDLAGPLLRLLRAFDDPADCRMLAPYLLSIVAIGCGRYAQSVGDTRGYEARGGYALYRGQRRAAFWSRISHRK</sequence>
<name>J0CYK9_RHILT</name>
<accession>J0CYK9</accession>
<gene>
    <name evidence="2" type="ORF">Rleg4DRAFT_6947</name>
</gene>
<reference evidence="2 3" key="1">
    <citation type="submission" date="2012-02" db="EMBL/GenBank/DDBJ databases">
        <title>Improved High-Quality Draft Sequence of Rhizobium leguminosarum bv. trifolii WSM2297.</title>
        <authorList>
            <consortium name="US DOE Joint Genome Institute"/>
            <person name="Lucas S."/>
            <person name="Han J."/>
            <person name="Lapidus A."/>
            <person name="Cheng J.-F."/>
            <person name="Goodwin L."/>
            <person name="Pitluck S."/>
            <person name="Peters L."/>
            <person name="Ovchinnikova G."/>
            <person name="Zhang X."/>
            <person name="Detter J.C."/>
            <person name="Han C."/>
            <person name="Tapia R."/>
            <person name="Land M."/>
            <person name="Hauser L."/>
            <person name="Kyrpides N."/>
            <person name="Ivanova N."/>
            <person name="Pagani I."/>
            <person name="Brau L."/>
            <person name="Yates R."/>
            <person name="O'Hara G."/>
            <person name="Rui T."/>
            <person name="Howieson J."/>
            <person name="Reeve W."/>
            <person name="Woyke T."/>
        </authorList>
    </citation>
    <scope>NUCLEOTIDE SEQUENCE [LARGE SCALE GENOMIC DNA]</scope>
    <source>
        <strain evidence="2 3">WSM2297</strain>
    </source>
</reference>
<dbReference type="Pfam" id="PF06719">
    <property type="entry name" value="AraC_N"/>
    <property type="match status" value="1"/>
</dbReference>
<dbReference type="Proteomes" id="UP000005732">
    <property type="component" value="Unassembled WGS sequence"/>
</dbReference>
<dbReference type="AlphaFoldDB" id="J0CYK9"/>
<evidence type="ECO:0000259" key="1">
    <source>
        <dbReference type="Pfam" id="PF06719"/>
    </source>
</evidence>